<reference evidence="1" key="1">
    <citation type="submission" date="2014-09" db="EMBL/GenBank/DDBJ databases">
        <authorList>
            <person name="Magalhaes I.L.F."/>
            <person name="Oliveira U."/>
            <person name="Santos F.R."/>
            <person name="Vidigal T.H.D.A."/>
            <person name="Brescovit A.D."/>
            <person name="Santos A.J."/>
        </authorList>
    </citation>
    <scope>NUCLEOTIDE SEQUENCE</scope>
    <source>
        <tissue evidence="1">Shoot tissue taken approximately 20 cm above the soil surface</tissue>
    </source>
</reference>
<sequence>MFRVSPIQITSEPGDFFSSSLIDS</sequence>
<dbReference type="AlphaFoldDB" id="A0A0A9A8Y1"/>
<reference evidence="1" key="2">
    <citation type="journal article" date="2015" name="Data Brief">
        <title>Shoot transcriptome of the giant reed, Arundo donax.</title>
        <authorList>
            <person name="Barrero R.A."/>
            <person name="Guerrero F.D."/>
            <person name="Moolhuijzen P."/>
            <person name="Goolsby J.A."/>
            <person name="Tidwell J."/>
            <person name="Bellgard S.E."/>
            <person name="Bellgard M.I."/>
        </authorList>
    </citation>
    <scope>NUCLEOTIDE SEQUENCE</scope>
    <source>
        <tissue evidence="1">Shoot tissue taken approximately 20 cm above the soil surface</tissue>
    </source>
</reference>
<organism evidence="1">
    <name type="scientific">Arundo donax</name>
    <name type="common">Giant reed</name>
    <name type="synonym">Donax arundinaceus</name>
    <dbReference type="NCBI Taxonomy" id="35708"/>
    <lineage>
        <taxon>Eukaryota</taxon>
        <taxon>Viridiplantae</taxon>
        <taxon>Streptophyta</taxon>
        <taxon>Embryophyta</taxon>
        <taxon>Tracheophyta</taxon>
        <taxon>Spermatophyta</taxon>
        <taxon>Magnoliopsida</taxon>
        <taxon>Liliopsida</taxon>
        <taxon>Poales</taxon>
        <taxon>Poaceae</taxon>
        <taxon>PACMAD clade</taxon>
        <taxon>Arundinoideae</taxon>
        <taxon>Arundineae</taxon>
        <taxon>Arundo</taxon>
    </lineage>
</organism>
<protein>
    <submittedName>
        <fullName evidence="1">Uncharacterized protein</fullName>
    </submittedName>
</protein>
<name>A0A0A9A8Y1_ARUDO</name>
<dbReference type="EMBL" id="GBRH01251482">
    <property type="protein sequence ID" value="JAD46413.1"/>
    <property type="molecule type" value="Transcribed_RNA"/>
</dbReference>
<accession>A0A0A9A8Y1</accession>
<evidence type="ECO:0000313" key="1">
    <source>
        <dbReference type="EMBL" id="JAD46413.1"/>
    </source>
</evidence>
<proteinExistence type="predicted"/>